<dbReference type="AlphaFoldDB" id="A0A0J8JJ40"/>
<keyword evidence="1" id="KW-0472">Membrane</keyword>
<evidence type="ECO:0000256" key="1">
    <source>
        <dbReference type="SAM" id="Phobius"/>
    </source>
</evidence>
<dbReference type="RefSeq" id="WP_048693898.1">
    <property type="nucleotide sequence ID" value="NZ_KQ130497.1"/>
</dbReference>
<feature type="transmembrane region" description="Helical" evidence="1">
    <location>
        <begin position="92"/>
        <end position="113"/>
    </location>
</feature>
<keyword evidence="1" id="KW-1133">Transmembrane helix</keyword>
<evidence type="ECO:0000313" key="3">
    <source>
        <dbReference type="Proteomes" id="UP000037600"/>
    </source>
</evidence>
<evidence type="ECO:0000313" key="2">
    <source>
        <dbReference type="EMBL" id="KMT64461.1"/>
    </source>
</evidence>
<dbReference type="OrthoDB" id="6264467at2"/>
<name>A0A0J8JJ40_9ALTE</name>
<protein>
    <recommendedName>
        <fullName evidence="4">3-phosphoshikimate 1-carboxyvinyltransferase</fullName>
    </recommendedName>
</protein>
<sequence>MKQQTSTVRQEAAMQQILQRMPNEVAESFTDEQLLHLKIALGARKWSRHKLDLRGTFGLPFSSTHYYYVLLCGKNIRELSRAEAQMSRAIKALILLATISLSLMLGLCFLYVIKSALGINIFEDYSLGLWS</sequence>
<gene>
    <name evidence="2" type="ORF">XM47_14310</name>
</gene>
<evidence type="ECO:0008006" key="4">
    <source>
        <dbReference type="Google" id="ProtNLM"/>
    </source>
</evidence>
<reference evidence="2 3" key="1">
    <citation type="submission" date="2015-04" db="EMBL/GenBank/DDBJ databases">
        <title>Draft Genome Sequence of the Novel Agar-Digesting Marine Bacterium Q1.</title>
        <authorList>
            <person name="Li Y."/>
            <person name="Li D."/>
            <person name="Chen G."/>
            <person name="Du Z."/>
        </authorList>
    </citation>
    <scope>NUCLEOTIDE SEQUENCE [LARGE SCALE GENOMIC DNA]</scope>
    <source>
        <strain evidence="2 3">Q1</strain>
    </source>
</reference>
<organism evidence="2 3">
    <name type="scientific">Catenovulum maritimum</name>
    <dbReference type="NCBI Taxonomy" id="1513271"/>
    <lineage>
        <taxon>Bacteria</taxon>
        <taxon>Pseudomonadati</taxon>
        <taxon>Pseudomonadota</taxon>
        <taxon>Gammaproteobacteria</taxon>
        <taxon>Alteromonadales</taxon>
        <taxon>Alteromonadaceae</taxon>
        <taxon>Catenovulum</taxon>
    </lineage>
</organism>
<accession>A0A0J8JJ40</accession>
<keyword evidence="1" id="KW-0812">Transmembrane</keyword>
<proteinExistence type="predicted"/>
<dbReference type="Proteomes" id="UP000037600">
    <property type="component" value="Unassembled WGS sequence"/>
</dbReference>
<keyword evidence="3" id="KW-1185">Reference proteome</keyword>
<comment type="caution">
    <text evidence="2">The sequence shown here is derived from an EMBL/GenBank/DDBJ whole genome shotgun (WGS) entry which is preliminary data.</text>
</comment>
<dbReference type="EMBL" id="LAZL01000024">
    <property type="protein sequence ID" value="KMT64461.1"/>
    <property type="molecule type" value="Genomic_DNA"/>
</dbReference>